<evidence type="ECO:0000313" key="2">
    <source>
        <dbReference type="Proteomes" id="UP001054945"/>
    </source>
</evidence>
<name>A0AAV4MQK2_CAEEX</name>
<gene>
    <name evidence="1" type="ORF">CEXT_17351</name>
</gene>
<comment type="caution">
    <text evidence="1">The sequence shown here is derived from an EMBL/GenBank/DDBJ whole genome shotgun (WGS) entry which is preliminary data.</text>
</comment>
<reference evidence="1 2" key="1">
    <citation type="submission" date="2021-06" db="EMBL/GenBank/DDBJ databases">
        <title>Caerostris extrusa draft genome.</title>
        <authorList>
            <person name="Kono N."/>
            <person name="Arakawa K."/>
        </authorList>
    </citation>
    <scope>NUCLEOTIDE SEQUENCE [LARGE SCALE GENOMIC DNA]</scope>
</reference>
<evidence type="ECO:0000313" key="1">
    <source>
        <dbReference type="EMBL" id="GIX74175.1"/>
    </source>
</evidence>
<dbReference type="AlphaFoldDB" id="A0AAV4MQK2"/>
<dbReference type="Proteomes" id="UP001054945">
    <property type="component" value="Unassembled WGS sequence"/>
</dbReference>
<accession>A0AAV4MQK2</accession>
<organism evidence="1 2">
    <name type="scientific">Caerostris extrusa</name>
    <name type="common">Bark spider</name>
    <name type="synonym">Caerostris bankana</name>
    <dbReference type="NCBI Taxonomy" id="172846"/>
    <lineage>
        <taxon>Eukaryota</taxon>
        <taxon>Metazoa</taxon>
        <taxon>Ecdysozoa</taxon>
        <taxon>Arthropoda</taxon>
        <taxon>Chelicerata</taxon>
        <taxon>Arachnida</taxon>
        <taxon>Araneae</taxon>
        <taxon>Araneomorphae</taxon>
        <taxon>Entelegynae</taxon>
        <taxon>Araneoidea</taxon>
        <taxon>Araneidae</taxon>
        <taxon>Caerostris</taxon>
    </lineage>
</organism>
<sequence>MPLTPTHESPDPLRNIKRHKLKKVRRGGSSASIDKLHLVSPKNRSPLASQPCRYWNAANRNRTKPRGGRGMPTCCADDFDARATWVVHQSQGGPRGTVVSKCFPVHRPWGPGLMRPLNVVGWNRLHNGNAGQGLLRNGLQSVCSK</sequence>
<proteinExistence type="predicted"/>
<protein>
    <submittedName>
        <fullName evidence="1">Uncharacterized protein</fullName>
    </submittedName>
</protein>
<dbReference type="EMBL" id="BPLR01002481">
    <property type="protein sequence ID" value="GIX74175.1"/>
    <property type="molecule type" value="Genomic_DNA"/>
</dbReference>
<keyword evidence="2" id="KW-1185">Reference proteome</keyword>